<dbReference type="GO" id="GO:0003676">
    <property type="term" value="F:nucleic acid binding"/>
    <property type="evidence" value="ECO:0007669"/>
    <property type="project" value="InterPro"/>
</dbReference>
<dbReference type="Pfam" id="PF13456">
    <property type="entry name" value="RVT_3"/>
    <property type="match status" value="1"/>
</dbReference>
<reference evidence="3" key="1">
    <citation type="submission" date="2013-09" db="EMBL/GenBank/DDBJ databases">
        <title>Corchorus olitorius genome sequencing.</title>
        <authorList>
            <person name="Alam M."/>
            <person name="Haque M.S."/>
            <person name="Islam M.S."/>
            <person name="Emdad E.M."/>
            <person name="Islam M.M."/>
            <person name="Ahmed B."/>
            <person name="Halim A."/>
            <person name="Hossen Q.M.M."/>
            <person name="Hossain M.Z."/>
            <person name="Ahmed R."/>
            <person name="Khan M.M."/>
            <person name="Islam R."/>
            <person name="Rashid M.M."/>
            <person name="Khan S.A."/>
            <person name="Rahman M.S."/>
            <person name="Alam M."/>
            <person name="Yahiya A.S."/>
            <person name="Khan M.S."/>
            <person name="Azam M.S."/>
            <person name="Haque T."/>
            <person name="Lashkar M.Z.H."/>
            <person name="Akhand A.I."/>
            <person name="Morshed G."/>
            <person name="Roy S."/>
            <person name="Uddin K.S."/>
            <person name="Rabeya T."/>
            <person name="Hossain A.S."/>
            <person name="Chowdhury A."/>
            <person name="Snigdha A.R."/>
            <person name="Mortoza M.S."/>
            <person name="Matin S.A."/>
            <person name="Hoque S.M.E."/>
            <person name="Islam M.K."/>
            <person name="Roy D.K."/>
            <person name="Haider R."/>
            <person name="Moosa M.M."/>
            <person name="Elias S.M."/>
            <person name="Hasan A.M."/>
            <person name="Jahan S."/>
            <person name="Shafiuddin M."/>
            <person name="Mahmood N."/>
            <person name="Shommy N.S."/>
        </authorList>
    </citation>
    <scope>NUCLEOTIDE SEQUENCE [LARGE SCALE GENOMIC DNA]</scope>
    <source>
        <strain evidence="3">cv. O-4</strain>
    </source>
</reference>
<feature type="domain" description="RNase H type-1" evidence="1">
    <location>
        <begin position="82"/>
        <end position="215"/>
    </location>
</feature>
<accession>A0A1R3K2E1</accession>
<dbReference type="AlphaFoldDB" id="A0A1R3K2E1"/>
<proteinExistence type="predicted"/>
<sequence length="321" mass="36483">MKLRHYLINEQVDLICKYDVIKYMLNKPVMGNRIGKWVLALSEFSLNFVPQKAVKGQALADFLADHPCQVTLPKLDETMLVEPIPWILEFDGSKTELGAGAGIVLTSPSGKIFKFSFSLLFKCSNNQAEYEALIAGLELLIDLKAYSILIKGNSQLVIGQLTGIYQCISPVMRSYYKIDQNLLSQFSETKFEFVYREENSPANELAQDGSGYKKTDLIEFRPQPLDSALTRICEENQVCEITTLTSSEDWRTPIKQYLQNPDGSYDYIVKIRAMQYCLMKDGLFKRGTDGILLKCIDTKESMRVMAEVHEGCADYIKLERK</sequence>
<dbReference type="PANTHER" id="PTHR48475">
    <property type="entry name" value="RIBONUCLEASE H"/>
    <property type="match status" value="1"/>
</dbReference>
<dbReference type="EMBL" id="AWUE01014800">
    <property type="protein sequence ID" value="OMP01243.1"/>
    <property type="molecule type" value="Genomic_DNA"/>
</dbReference>
<dbReference type="InterPro" id="IPR002156">
    <property type="entry name" value="RNaseH_domain"/>
</dbReference>
<organism evidence="2 3">
    <name type="scientific">Corchorus olitorius</name>
    <dbReference type="NCBI Taxonomy" id="93759"/>
    <lineage>
        <taxon>Eukaryota</taxon>
        <taxon>Viridiplantae</taxon>
        <taxon>Streptophyta</taxon>
        <taxon>Embryophyta</taxon>
        <taxon>Tracheophyta</taxon>
        <taxon>Spermatophyta</taxon>
        <taxon>Magnoliopsida</taxon>
        <taxon>eudicotyledons</taxon>
        <taxon>Gunneridae</taxon>
        <taxon>Pentapetalae</taxon>
        <taxon>rosids</taxon>
        <taxon>malvids</taxon>
        <taxon>Malvales</taxon>
        <taxon>Malvaceae</taxon>
        <taxon>Grewioideae</taxon>
        <taxon>Apeibeae</taxon>
        <taxon>Corchorus</taxon>
    </lineage>
</organism>
<keyword evidence="3" id="KW-1185">Reference proteome</keyword>
<evidence type="ECO:0000313" key="3">
    <source>
        <dbReference type="Proteomes" id="UP000187203"/>
    </source>
</evidence>
<evidence type="ECO:0000259" key="1">
    <source>
        <dbReference type="PROSITE" id="PS50879"/>
    </source>
</evidence>
<dbReference type="PANTHER" id="PTHR48475:SF1">
    <property type="entry name" value="RNASE H TYPE-1 DOMAIN-CONTAINING PROTEIN"/>
    <property type="match status" value="1"/>
</dbReference>
<gene>
    <name evidence="2" type="ORF">COLO4_12027</name>
</gene>
<comment type="caution">
    <text evidence="2">The sequence shown here is derived from an EMBL/GenBank/DDBJ whole genome shotgun (WGS) entry which is preliminary data.</text>
</comment>
<dbReference type="InterPro" id="IPR012337">
    <property type="entry name" value="RNaseH-like_sf"/>
</dbReference>
<name>A0A1R3K2E1_9ROSI</name>
<dbReference type="Gene3D" id="3.30.420.10">
    <property type="entry name" value="Ribonuclease H-like superfamily/Ribonuclease H"/>
    <property type="match status" value="1"/>
</dbReference>
<dbReference type="PROSITE" id="PS50879">
    <property type="entry name" value="RNASE_H_1"/>
    <property type="match status" value="1"/>
</dbReference>
<dbReference type="OrthoDB" id="1736889at2759"/>
<dbReference type="Proteomes" id="UP000187203">
    <property type="component" value="Unassembled WGS sequence"/>
</dbReference>
<dbReference type="STRING" id="93759.A0A1R3K2E1"/>
<dbReference type="CDD" id="cd09279">
    <property type="entry name" value="RNase_HI_like"/>
    <property type="match status" value="1"/>
</dbReference>
<dbReference type="InterPro" id="IPR036397">
    <property type="entry name" value="RNaseH_sf"/>
</dbReference>
<dbReference type="GO" id="GO:0004523">
    <property type="term" value="F:RNA-DNA hybrid ribonuclease activity"/>
    <property type="evidence" value="ECO:0007669"/>
    <property type="project" value="InterPro"/>
</dbReference>
<evidence type="ECO:0000313" key="2">
    <source>
        <dbReference type="EMBL" id="OMP01243.1"/>
    </source>
</evidence>
<protein>
    <recommendedName>
        <fullName evidence="1">RNase H type-1 domain-containing protein</fullName>
    </recommendedName>
</protein>
<dbReference type="SUPFAM" id="SSF53098">
    <property type="entry name" value="Ribonuclease H-like"/>
    <property type="match status" value="1"/>
</dbReference>